<dbReference type="PANTHER" id="PTHR46118">
    <property type="entry name" value="PROTEIN ABHD11"/>
    <property type="match status" value="1"/>
</dbReference>
<dbReference type="PANTHER" id="PTHR46118:SF4">
    <property type="entry name" value="PROTEIN ABHD11"/>
    <property type="match status" value="1"/>
</dbReference>
<evidence type="ECO:0000313" key="4">
    <source>
        <dbReference type="Proteomes" id="UP000198825"/>
    </source>
</evidence>
<accession>A0A1H2M9G3</accession>
<dbReference type="Proteomes" id="UP000198825">
    <property type="component" value="Chromosome I"/>
</dbReference>
<evidence type="ECO:0000259" key="2">
    <source>
        <dbReference type="Pfam" id="PF00561"/>
    </source>
</evidence>
<dbReference type="STRING" id="546874.SAMN04488544_1613"/>
<organism evidence="3 4">
    <name type="scientific">Microlunatus sagamiharensis</name>
    <dbReference type="NCBI Taxonomy" id="546874"/>
    <lineage>
        <taxon>Bacteria</taxon>
        <taxon>Bacillati</taxon>
        <taxon>Actinomycetota</taxon>
        <taxon>Actinomycetes</taxon>
        <taxon>Propionibacteriales</taxon>
        <taxon>Propionibacteriaceae</taxon>
        <taxon>Microlunatus</taxon>
    </lineage>
</organism>
<evidence type="ECO:0000313" key="3">
    <source>
        <dbReference type="EMBL" id="SDU89675.1"/>
    </source>
</evidence>
<dbReference type="Pfam" id="PF00561">
    <property type="entry name" value="Abhydrolase_1"/>
    <property type="match status" value="1"/>
</dbReference>
<reference evidence="4" key="1">
    <citation type="submission" date="2016-10" db="EMBL/GenBank/DDBJ databases">
        <authorList>
            <person name="Varghese N."/>
            <person name="Submissions S."/>
        </authorList>
    </citation>
    <scope>NUCLEOTIDE SEQUENCE [LARGE SCALE GENOMIC DNA]</scope>
    <source>
        <strain evidence="4">DSM 21743</strain>
    </source>
</reference>
<keyword evidence="1" id="KW-0378">Hydrolase</keyword>
<keyword evidence="4" id="KW-1185">Reference proteome</keyword>
<dbReference type="InterPro" id="IPR029058">
    <property type="entry name" value="AB_hydrolase_fold"/>
</dbReference>
<dbReference type="InterPro" id="IPR000073">
    <property type="entry name" value="AB_hydrolase_1"/>
</dbReference>
<dbReference type="AlphaFoldDB" id="A0A1H2M9G3"/>
<evidence type="ECO:0000256" key="1">
    <source>
        <dbReference type="ARBA" id="ARBA00022801"/>
    </source>
</evidence>
<name>A0A1H2M9G3_9ACTN</name>
<dbReference type="RefSeq" id="WP_091073985.1">
    <property type="nucleotide sequence ID" value="NZ_LT629799.1"/>
</dbReference>
<dbReference type="OrthoDB" id="63519at2"/>
<feature type="domain" description="AB hydrolase-1" evidence="2">
    <location>
        <begin position="22"/>
        <end position="257"/>
    </location>
</feature>
<sequence length="272" mass="29120">MSPVRTAQDSGLASTTYGETGPRLVLLHGLFGQGRNFTQVAKALAADARVTLLDLPDHGRSPWSDRFSYPAVADQVADHLAALAPGESWTVVGHSMGGKVAMLVALRHPALVERLCVVDIAPQTSDGVSGFGTYVEAMRAVDLATLTDRAGAEAVVTERVPDRAVRGFLLQNLRREGSGEGARWRWQMNLDLLGDSLPEIAAWPDGPLGTYEGPVLWLAGATSPYVQPSSAPAMRALFPRVRLVRVKGAGHWVHADQPAVFVSALRRLMEAG</sequence>
<gene>
    <name evidence="3" type="ORF">SAMN04488544_1613</name>
</gene>
<dbReference type="SUPFAM" id="SSF53474">
    <property type="entry name" value="alpha/beta-Hydrolases"/>
    <property type="match status" value="1"/>
</dbReference>
<dbReference type="PRINTS" id="PR00111">
    <property type="entry name" value="ABHYDROLASE"/>
</dbReference>
<dbReference type="EMBL" id="LT629799">
    <property type="protein sequence ID" value="SDU89675.1"/>
    <property type="molecule type" value="Genomic_DNA"/>
</dbReference>
<dbReference type="Gene3D" id="3.40.50.1820">
    <property type="entry name" value="alpha/beta hydrolase"/>
    <property type="match status" value="1"/>
</dbReference>
<protein>
    <submittedName>
        <fullName evidence="3">Pimeloyl-ACP methyl ester carboxylesterase</fullName>
    </submittedName>
</protein>
<proteinExistence type="predicted"/>
<dbReference type="GO" id="GO:0016787">
    <property type="term" value="F:hydrolase activity"/>
    <property type="evidence" value="ECO:0007669"/>
    <property type="project" value="UniProtKB-KW"/>
</dbReference>